<dbReference type="AlphaFoldDB" id="A0A7G9WGU1"/>
<sequence length="140" mass="15750">MLDKCNSEGYPDPTAYEALLRIELAAKASAFRPLVFICSPFAGDIIGNTEKARGYSQFAVSRNCIPIAPHLLFPQFMDDSDQSQRDLAIFMGLVLLSKCLEIWVFGETITAGMSVELTKAKQREMRIRYFTEQCEEVDTP</sequence>
<accession>A0A7G9WGU1</accession>
<name>A0A7G9WGU1_9FIRM</name>
<feature type="domain" description="DUF7768" evidence="1">
    <location>
        <begin position="33"/>
        <end position="130"/>
    </location>
</feature>
<protein>
    <submittedName>
        <fullName evidence="2">DUF4406 domain-containing protein</fullName>
    </submittedName>
</protein>
<dbReference type="Proteomes" id="UP000516046">
    <property type="component" value="Chromosome"/>
</dbReference>
<dbReference type="Pfam" id="PF24963">
    <property type="entry name" value="DUF7768"/>
    <property type="match status" value="1"/>
</dbReference>
<evidence type="ECO:0000259" key="1">
    <source>
        <dbReference type="Pfam" id="PF24963"/>
    </source>
</evidence>
<reference evidence="2 3" key="1">
    <citation type="submission" date="2020-08" db="EMBL/GenBank/DDBJ databases">
        <authorList>
            <person name="Ren C."/>
            <person name="Gu Y."/>
            <person name="Xu Y."/>
        </authorList>
    </citation>
    <scope>NUCLEOTIDE SEQUENCE [LARGE SCALE GENOMIC DNA]</scope>
    <source>
        <strain evidence="2 3">LBM18003</strain>
    </source>
</reference>
<dbReference type="RefSeq" id="WP_212506968.1">
    <property type="nucleotide sequence ID" value="NZ_CP060696.1"/>
</dbReference>
<organism evidence="2 3">
    <name type="scientific">Caproicibacterium amylolyticum</name>
    <dbReference type="NCBI Taxonomy" id="2766537"/>
    <lineage>
        <taxon>Bacteria</taxon>
        <taxon>Bacillati</taxon>
        <taxon>Bacillota</taxon>
        <taxon>Clostridia</taxon>
        <taxon>Eubacteriales</taxon>
        <taxon>Oscillospiraceae</taxon>
        <taxon>Caproicibacterium</taxon>
    </lineage>
</organism>
<dbReference type="KEGG" id="caml:H6X83_13485"/>
<evidence type="ECO:0000313" key="2">
    <source>
        <dbReference type="EMBL" id="QNO17903.1"/>
    </source>
</evidence>
<proteinExistence type="predicted"/>
<dbReference type="InterPro" id="IPR056670">
    <property type="entry name" value="DUF7768"/>
</dbReference>
<evidence type="ECO:0000313" key="3">
    <source>
        <dbReference type="Proteomes" id="UP000516046"/>
    </source>
</evidence>
<gene>
    <name evidence="2" type="ORF">H6X83_13485</name>
</gene>
<dbReference type="EMBL" id="CP060696">
    <property type="protein sequence ID" value="QNO17903.1"/>
    <property type="molecule type" value="Genomic_DNA"/>
</dbReference>
<keyword evidence="3" id="KW-1185">Reference proteome</keyword>